<feature type="compositionally biased region" description="Pro residues" evidence="1">
    <location>
        <begin position="58"/>
        <end position="84"/>
    </location>
</feature>
<dbReference type="Proteomes" id="UP000243459">
    <property type="component" value="Chromosome 6"/>
</dbReference>
<feature type="region of interest" description="Disordered" evidence="1">
    <location>
        <begin position="1"/>
        <end position="147"/>
    </location>
</feature>
<evidence type="ECO:0000313" key="3">
    <source>
        <dbReference type="Proteomes" id="UP000243459"/>
    </source>
</evidence>
<dbReference type="Gramene" id="ONK66627">
    <property type="protein sequence ID" value="ONK66627"/>
    <property type="gene ID" value="A4U43_C06F10320"/>
</dbReference>
<name>A0A5P1ENA7_ASPOF</name>
<proteinExistence type="predicted"/>
<sequence length="147" mass="15543">MPCRLRAAGPTALLARPPPVAACPASRAADRTLARRQPVTRLSPAPPPPAAAPAAPAARPPSPPRPGRPPAAWPPGLPRPPSPVPSVRHRPPTVPRPRSRPLLRHRCKPALPGHRWPATAHGYRHPPARHPAARRPAADHPPTTAAI</sequence>
<gene>
    <name evidence="2" type="ORF">A4U43_C06F10320</name>
</gene>
<dbReference type="AlphaFoldDB" id="A0A5P1ENA7"/>
<feature type="compositionally biased region" description="Basic residues" evidence="1">
    <location>
        <begin position="87"/>
        <end position="108"/>
    </location>
</feature>
<protein>
    <submittedName>
        <fullName evidence="2">Uncharacterized protein</fullName>
    </submittedName>
</protein>
<reference evidence="3" key="1">
    <citation type="journal article" date="2017" name="Nat. Commun.">
        <title>The asparagus genome sheds light on the origin and evolution of a young Y chromosome.</title>
        <authorList>
            <person name="Harkess A."/>
            <person name="Zhou J."/>
            <person name="Xu C."/>
            <person name="Bowers J.E."/>
            <person name="Van der Hulst R."/>
            <person name="Ayyampalayam S."/>
            <person name="Mercati F."/>
            <person name="Riccardi P."/>
            <person name="McKain M.R."/>
            <person name="Kakrana A."/>
            <person name="Tang H."/>
            <person name="Ray J."/>
            <person name="Groenendijk J."/>
            <person name="Arikit S."/>
            <person name="Mathioni S.M."/>
            <person name="Nakano M."/>
            <person name="Shan H."/>
            <person name="Telgmann-Rauber A."/>
            <person name="Kanno A."/>
            <person name="Yue Z."/>
            <person name="Chen H."/>
            <person name="Li W."/>
            <person name="Chen Y."/>
            <person name="Xu X."/>
            <person name="Zhang Y."/>
            <person name="Luo S."/>
            <person name="Chen H."/>
            <person name="Gao J."/>
            <person name="Mao Z."/>
            <person name="Pires J.C."/>
            <person name="Luo M."/>
            <person name="Kudrna D."/>
            <person name="Wing R.A."/>
            <person name="Meyers B.C."/>
            <person name="Yi K."/>
            <person name="Kong H."/>
            <person name="Lavrijsen P."/>
            <person name="Sunseri F."/>
            <person name="Falavigna A."/>
            <person name="Ye Y."/>
            <person name="Leebens-Mack J.H."/>
            <person name="Chen G."/>
        </authorList>
    </citation>
    <scope>NUCLEOTIDE SEQUENCE [LARGE SCALE GENOMIC DNA]</scope>
    <source>
        <strain evidence="3">cv. DH0086</strain>
    </source>
</reference>
<keyword evidence="3" id="KW-1185">Reference proteome</keyword>
<dbReference type="EMBL" id="CM007386">
    <property type="protein sequence ID" value="ONK66627.1"/>
    <property type="molecule type" value="Genomic_DNA"/>
</dbReference>
<organism evidence="2 3">
    <name type="scientific">Asparagus officinalis</name>
    <name type="common">Garden asparagus</name>
    <dbReference type="NCBI Taxonomy" id="4686"/>
    <lineage>
        <taxon>Eukaryota</taxon>
        <taxon>Viridiplantae</taxon>
        <taxon>Streptophyta</taxon>
        <taxon>Embryophyta</taxon>
        <taxon>Tracheophyta</taxon>
        <taxon>Spermatophyta</taxon>
        <taxon>Magnoliopsida</taxon>
        <taxon>Liliopsida</taxon>
        <taxon>Asparagales</taxon>
        <taxon>Asparagaceae</taxon>
        <taxon>Asparagoideae</taxon>
        <taxon>Asparagus</taxon>
    </lineage>
</organism>
<feature type="compositionally biased region" description="Basic residues" evidence="1">
    <location>
        <begin position="122"/>
        <end position="133"/>
    </location>
</feature>
<accession>A0A5P1ENA7</accession>
<evidence type="ECO:0000313" key="2">
    <source>
        <dbReference type="EMBL" id="ONK66627.1"/>
    </source>
</evidence>
<evidence type="ECO:0000256" key="1">
    <source>
        <dbReference type="SAM" id="MobiDB-lite"/>
    </source>
</evidence>